<comment type="caution">
    <text evidence="1">The sequence shown here is derived from an EMBL/GenBank/DDBJ whole genome shotgun (WGS) entry which is preliminary data.</text>
</comment>
<feature type="non-terminal residue" evidence="1">
    <location>
        <position position="1"/>
    </location>
</feature>
<organism evidence="1 2">
    <name type="scientific">Ignelater luminosus</name>
    <name type="common">Cucubano</name>
    <name type="synonym">Pyrophorus luminosus</name>
    <dbReference type="NCBI Taxonomy" id="2038154"/>
    <lineage>
        <taxon>Eukaryota</taxon>
        <taxon>Metazoa</taxon>
        <taxon>Ecdysozoa</taxon>
        <taxon>Arthropoda</taxon>
        <taxon>Hexapoda</taxon>
        <taxon>Insecta</taxon>
        <taxon>Pterygota</taxon>
        <taxon>Neoptera</taxon>
        <taxon>Endopterygota</taxon>
        <taxon>Coleoptera</taxon>
        <taxon>Polyphaga</taxon>
        <taxon>Elateriformia</taxon>
        <taxon>Elateroidea</taxon>
        <taxon>Elateridae</taxon>
        <taxon>Agrypninae</taxon>
        <taxon>Pyrophorini</taxon>
        <taxon>Ignelater</taxon>
    </lineage>
</organism>
<gene>
    <name evidence="1" type="ORF">ILUMI_18341</name>
</gene>
<dbReference type="EMBL" id="VTPC01081590">
    <property type="protein sequence ID" value="KAF2887832.1"/>
    <property type="molecule type" value="Genomic_DNA"/>
</dbReference>
<evidence type="ECO:0000313" key="1">
    <source>
        <dbReference type="EMBL" id="KAF2887832.1"/>
    </source>
</evidence>
<evidence type="ECO:0000313" key="2">
    <source>
        <dbReference type="Proteomes" id="UP000801492"/>
    </source>
</evidence>
<dbReference type="AlphaFoldDB" id="A0A8K0G477"/>
<dbReference type="Proteomes" id="UP000801492">
    <property type="component" value="Unassembled WGS sequence"/>
</dbReference>
<protein>
    <submittedName>
        <fullName evidence="1">Uncharacterized protein</fullName>
    </submittedName>
</protein>
<keyword evidence="2" id="KW-1185">Reference proteome</keyword>
<sequence length="52" mass="5744">FNLTFGDAAMSYAAAVILCLFVEMPVSALQKFLVPQSAEKREQDHGVKQKSQ</sequence>
<accession>A0A8K0G477</accession>
<name>A0A8K0G477_IGNLU</name>
<reference evidence="1" key="1">
    <citation type="submission" date="2019-08" db="EMBL/GenBank/DDBJ databases">
        <title>The genome of the North American firefly Photinus pyralis.</title>
        <authorList>
            <consortium name="Photinus pyralis genome working group"/>
            <person name="Fallon T.R."/>
            <person name="Sander Lower S.E."/>
            <person name="Weng J.-K."/>
        </authorList>
    </citation>
    <scope>NUCLEOTIDE SEQUENCE</scope>
    <source>
        <strain evidence="1">TRF0915ILg1</strain>
        <tissue evidence="1">Whole body</tissue>
    </source>
</reference>
<proteinExistence type="predicted"/>